<keyword evidence="2" id="KW-0472">Membrane</keyword>
<name>A0ABW6E984_9ACTN</name>
<dbReference type="RefSeq" id="WP_382827194.1">
    <property type="nucleotide sequence ID" value="NZ_JBHXLY010000016.1"/>
</dbReference>
<organism evidence="3 4">
    <name type="scientific">Streptomyces sindenensis</name>
    <dbReference type="NCBI Taxonomy" id="67363"/>
    <lineage>
        <taxon>Bacteria</taxon>
        <taxon>Bacillati</taxon>
        <taxon>Actinomycetota</taxon>
        <taxon>Actinomycetes</taxon>
        <taxon>Kitasatosporales</taxon>
        <taxon>Streptomycetaceae</taxon>
        <taxon>Streptomyces</taxon>
    </lineage>
</organism>
<evidence type="ECO:0000313" key="3">
    <source>
        <dbReference type="EMBL" id="MFD4211763.1"/>
    </source>
</evidence>
<gene>
    <name evidence="3" type="ORF">ACFWSS_02480</name>
</gene>
<keyword evidence="4" id="KW-1185">Reference proteome</keyword>
<feature type="transmembrane region" description="Helical" evidence="2">
    <location>
        <begin position="415"/>
        <end position="436"/>
    </location>
</feature>
<sequence>MSDSDSATYSSAAHDSNVGIQAGVVHNSNVYFVHPDASPQEKYRVGVRLLEDGVPSRALEVITDAIAHGYHNAEVRFHWVLAMFSTRTHHDLNTEEIQQLHRASGLVRSYPEGEWKEALRVAFDLLAALGSTGGATGPVLKQLQDLPSRQHDAILRHLDLMLTGGLKDDLWAETLEKAEAERLGNGRAKRVWAYFEPSPIAARAAHPRLNTAAAAAAQAALPPRVALFVVSSVALGALAWSAHPALAVIESLVALGAGRAAARCGIQWCGRQARPDQTAGSDAPRPRSPAPPEGGFTNSVRNRFDHYFRVRTPHGFTPDTWLTHTAEVRSDLASEIADLYRERRIGVERVNWLIRYLAEETRNRYNNGTLFDRHPQDRTPIRTKVLTVAALAVCGAAILAGLGTAARGAGQPRPVWALLAFLGVAWSGHAAAQLWLKVRRERHRLTLEAREYQEELAARQEAHRRWKALLDETRPSELEMETWLACDKTSLVDEALRHHRLTWRDLITHTILVVPARPYQRARVQGGPWRYSRYVLRLFLFTRDGIREVSSELKFSDSTRRNEQRSNYRFDALSSVQVTENADAGYDLELVLTNGPARKIRVKDADAHQLAPDETARQISEISLSTAGFTHTFRLLEGIAADGKGWLERHSPDNLTPFQIAD</sequence>
<keyword evidence="2" id="KW-0812">Transmembrane</keyword>
<dbReference type="EMBL" id="JBHXOF010000001">
    <property type="protein sequence ID" value="MFD4211763.1"/>
    <property type="molecule type" value="Genomic_DNA"/>
</dbReference>
<evidence type="ECO:0000256" key="1">
    <source>
        <dbReference type="SAM" id="MobiDB-lite"/>
    </source>
</evidence>
<feature type="transmembrane region" description="Helical" evidence="2">
    <location>
        <begin position="385"/>
        <end position="403"/>
    </location>
</feature>
<evidence type="ECO:0000313" key="4">
    <source>
        <dbReference type="Proteomes" id="UP001598251"/>
    </source>
</evidence>
<comment type="caution">
    <text evidence="3">The sequence shown here is derived from an EMBL/GenBank/DDBJ whole genome shotgun (WGS) entry which is preliminary data.</text>
</comment>
<feature type="region of interest" description="Disordered" evidence="1">
    <location>
        <begin position="273"/>
        <end position="299"/>
    </location>
</feature>
<accession>A0ABW6E984</accession>
<protein>
    <submittedName>
        <fullName evidence="3">Uncharacterized protein</fullName>
    </submittedName>
</protein>
<dbReference type="Proteomes" id="UP001598251">
    <property type="component" value="Unassembled WGS sequence"/>
</dbReference>
<keyword evidence="2" id="KW-1133">Transmembrane helix</keyword>
<proteinExistence type="predicted"/>
<evidence type="ECO:0000256" key="2">
    <source>
        <dbReference type="SAM" id="Phobius"/>
    </source>
</evidence>
<reference evidence="3 4" key="1">
    <citation type="submission" date="2024-09" db="EMBL/GenBank/DDBJ databases">
        <title>The Natural Products Discovery Center: Release of the First 8490 Sequenced Strains for Exploring Actinobacteria Biosynthetic Diversity.</title>
        <authorList>
            <person name="Kalkreuter E."/>
            <person name="Kautsar S.A."/>
            <person name="Yang D."/>
            <person name="Bader C.D."/>
            <person name="Teijaro C.N."/>
            <person name="Fluegel L."/>
            <person name="Davis C.M."/>
            <person name="Simpson J.R."/>
            <person name="Lauterbach L."/>
            <person name="Steele A.D."/>
            <person name="Gui C."/>
            <person name="Meng S."/>
            <person name="Li G."/>
            <person name="Viehrig K."/>
            <person name="Ye F."/>
            <person name="Su P."/>
            <person name="Kiefer A.F."/>
            <person name="Nichols A."/>
            <person name="Cepeda A.J."/>
            <person name="Yan W."/>
            <person name="Fan B."/>
            <person name="Jiang Y."/>
            <person name="Adhikari A."/>
            <person name="Zheng C.-J."/>
            <person name="Schuster L."/>
            <person name="Cowan T.M."/>
            <person name="Smanski M.J."/>
            <person name="Chevrette M.G."/>
            <person name="De Carvalho L.P.S."/>
            <person name="Shen B."/>
        </authorList>
    </citation>
    <scope>NUCLEOTIDE SEQUENCE [LARGE SCALE GENOMIC DNA]</scope>
    <source>
        <strain evidence="3 4">NPDC058546</strain>
    </source>
</reference>